<sequence length="220" mass="25005">MKHLLLFILVAGLASCSNKPINSYLHRYEQVIDSIIAGYDSKDVDIYEEAQYRIASSFGIVHDIIGDTLVSKSDKKYLADKIEQAESTWCANGSGMFSKVTFITGETGDVVGQVDILYWDNNEMDSIAVMKIWVPEEVDSIYLTLANWEIDCVKDIYSSSPMPLERGCFISRLKPYNQEMLLQRNTLFIDGYTAGDDSLYLHVAIPLKILHKQLQEWNNE</sequence>
<dbReference type="Proteomes" id="UP000646484">
    <property type="component" value="Unassembled WGS sequence"/>
</dbReference>
<accession>A0ABR7D137</accession>
<evidence type="ECO:0000313" key="1">
    <source>
        <dbReference type="EMBL" id="MBC5621648.1"/>
    </source>
</evidence>
<evidence type="ECO:0008006" key="3">
    <source>
        <dbReference type="Google" id="ProtNLM"/>
    </source>
</evidence>
<comment type="caution">
    <text evidence="1">The sequence shown here is derived from an EMBL/GenBank/DDBJ whole genome shotgun (WGS) entry which is preliminary data.</text>
</comment>
<dbReference type="PROSITE" id="PS51257">
    <property type="entry name" value="PROKAR_LIPOPROTEIN"/>
    <property type="match status" value="1"/>
</dbReference>
<dbReference type="EMBL" id="JACOOH010000004">
    <property type="protein sequence ID" value="MBC5621648.1"/>
    <property type="molecule type" value="Genomic_DNA"/>
</dbReference>
<keyword evidence="2" id="KW-1185">Reference proteome</keyword>
<protein>
    <recommendedName>
        <fullName evidence="3">DUF3298 domain-containing protein</fullName>
    </recommendedName>
</protein>
<proteinExistence type="predicted"/>
<organism evidence="1 2">
    <name type="scientific">Butyricimonas hominis</name>
    <dbReference type="NCBI Taxonomy" id="2763032"/>
    <lineage>
        <taxon>Bacteria</taxon>
        <taxon>Pseudomonadati</taxon>
        <taxon>Bacteroidota</taxon>
        <taxon>Bacteroidia</taxon>
        <taxon>Bacteroidales</taxon>
        <taxon>Odoribacteraceae</taxon>
        <taxon>Butyricimonas</taxon>
    </lineage>
</organism>
<dbReference type="RefSeq" id="WP_186976116.1">
    <property type="nucleotide sequence ID" value="NZ_JACOOH010000004.1"/>
</dbReference>
<evidence type="ECO:0000313" key="2">
    <source>
        <dbReference type="Proteomes" id="UP000646484"/>
    </source>
</evidence>
<reference evidence="1 2" key="1">
    <citation type="submission" date="2020-08" db="EMBL/GenBank/DDBJ databases">
        <title>Genome public.</title>
        <authorList>
            <person name="Liu C."/>
            <person name="Sun Q."/>
        </authorList>
    </citation>
    <scope>NUCLEOTIDE SEQUENCE [LARGE SCALE GENOMIC DNA]</scope>
    <source>
        <strain evidence="1 2">NSJ-56</strain>
    </source>
</reference>
<name>A0ABR7D137_9BACT</name>
<gene>
    <name evidence="1" type="ORF">H8S64_11115</name>
</gene>